<dbReference type="AlphaFoldDB" id="A0A0U2XE01"/>
<dbReference type="InterPro" id="IPR025164">
    <property type="entry name" value="Toastrack_DUF4097"/>
</dbReference>
<protein>
    <recommendedName>
        <fullName evidence="3">DUF4097 domain-containing protein</fullName>
    </recommendedName>
</protein>
<evidence type="ECO:0000313" key="4">
    <source>
        <dbReference type="EMBL" id="ALS37057.1"/>
    </source>
</evidence>
<dbReference type="EMBL" id="CP013655">
    <property type="protein sequence ID" value="ALS37057.1"/>
    <property type="molecule type" value="Genomic_DNA"/>
</dbReference>
<dbReference type="PANTHER" id="PTHR34094:SF1">
    <property type="entry name" value="PROTEIN FAM185A"/>
    <property type="match status" value="1"/>
</dbReference>
<gene>
    <name evidence="4" type="ORF">ATZ35_07775</name>
</gene>
<dbReference type="Proteomes" id="UP000067523">
    <property type="component" value="Chromosome"/>
</dbReference>
<keyword evidence="2" id="KW-1133">Transmembrane helix</keyword>
<keyword evidence="5" id="KW-1185">Reference proteome</keyword>
<accession>A0A0U2XE01</accession>
<evidence type="ECO:0000313" key="5">
    <source>
        <dbReference type="Proteomes" id="UP000067523"/>
    </source>
</evidence>
<feature type="transmembrane region" description="Helical" evidence="2">
    <location>
        <begin position="6"/>
        <end position="27"/>
    </location>
</feature>
<feature type="domain" description="DUF4097" evidence="3">
    <location>
        <begin position="232"/>
        <end position="332"/>
    </location>
</feature>
<proteinExistence type="predicted"/>
<sequence length="343" mass="37628">MKKTTAFFLTIGVLAMIIGGIGSAVYFRRAEHSMTDMKTQNYEIKNKQSTKEIHLDLSGNAEFYILTENTNKVTMQTRSSVPVSLESSLDVKEKDNQLAISANSDKKKLEFDGLKFDLFDRGSAVTLTIPDDTERLIIDGKATGTINLSTVQTKELNITLNNPDINVNDINAEKLAIETADGDLNIYSEVRADKATLKTTNGKLQVNDFAASTWSATSTSGDIYINTAKGISTIESTNGEIQVTDLKGQAKVKSINGDFSLYGTEIPKELFVETQQGSIDLHTEEVLYDVTIKTKTKLGDSMIFGKERTSYTRGKGTKTFTLQTNSGDISVEGPSEYEDGEDD</sequence>
<organism evidence="4 5">
    <name type="scientific">Enterococcus rotai</name>
    <dbReference type="NCBI Taxonomy" id="118060"/>
    <lineage>
        <taxon>Bacteria</taxon>
        <taxon>Bacillati</taxon>
        <taxon>Bacillota</taxon>
        <taxon>Bacilli</taxon>
        <taxon>Lactobacillales</taxon>
        <taxon>Enterococcaceae</taxon>
        <taxon>Enterococcus</taxon>
    </lineage>
</organism>
<feature type="domain" description="DUF4097" evidence="3">
    <location>
        <begin position="52"/>
        <end position="228"/>
    </location>
</feature>
<evidence type="ECO:0000256" key="2">
    <source>
        <dbReference type="SAM" id="Phobius"/>
    </source>
</evidence>
<name>A0A0U2XE01_9ENTE</name>
<dbReference type="RefSeq" id="WP_208930264.1">
    <property type="nucleotide sequence ID" value="NZ_CP013655.1"/>
</dbReference>
<dbReference type="PANTHER" id="PTHR34094">
    <property type="match status" value="1"/>
</dbReference>
<feature type="region of interest" description="Disordered" evidence="1">
    <location>
        <begin position="322"/>
        <end position="343"/>
    </location>
</feature>
<dbReference type="Pfam" id="PF13349">
    <property type="entry name" value="DUF4097"/>
    <property type="match status" value="2"/>
</dbReference>
<keyword evidence="2" id="KW-0472">Membrane</keyword>
<reference evidence="5" key="1">
    <citation type="submission" date="2015-12" db="EMBL/GenBank/DDBJ databases">
        <authorList>
            <person name="Lauer A."/>
            <person name="Humrighouse B."/>
            <person name="Loparev V."/>
            <person name="Shewmaker P.L."/>
            <person name="Whitney A.M."/>
            <person name="McLaughlin R.W."/>
        </authorList>
    </citation>
    <scope>NUCLEOTIDE SEQUENCE [LARGE SCALE GENOMIC DNA]</scope>
    <source>
        <strain evidence="5">LMG 26678</strain>
    </source>
</reference>
<evidence type="ECO:0000256" key="1">
    <source>
        <dbReference type="SAM" id="MobiDB-lite"/>
    </source>
</evidence>
<dbReference type="STRING" id="118060.ATZ35_07775"/>
<evidence type="ECO:0000259" key="3">
    <source>
        <dbReference type="Pfam" id="PF13349"/>
    </source>
</evidence>
<dbReference type="KEGG" id="erx:ATZ35_07775"/>
<keyword evidence="2" id="KW-0812">Transmembrane</keyword>